<evidence type="ECO:0000256" key="3">
    <source>
        <dbReference type="ARBA" id="ARBA00023163"/>
    </source>
</evidence>
<comment type="caution">
    <text evidence="5">The sequence shown here is derived from an EMBL/GenBank/DDBJ whole genome shotgun (WGS) entry which is preliminary data.</text>
</comment>
<dbReference type="SUPFAM" id="SSF82679">
    <property type="entry name" value="N-utilization substance G protein NusG, N-terminal domain"/>
    <property type="match status" value="1"/>
</dbReference>
<keyword evidence="3" id="KW-0804">Transcription</keyword>
<evidence type="ECO:0000256" key="2">
    <source>
        <dbReference type="ARBA" id="ARBA00023015"/>
    </source>
</evidence>
<organism evidence="5">
    <name type="scientific">marine sediment metagenome</name>
    <dbReference type="NCBI Taxonomy" id="412755"/>
    <lineage>
        <taxon>unclassified sequences</taxon>
        <taxon>metagenomes</taxon>
        <taxon>ecological metagenomes</taxon>
    </lineage>
</organism>
<reference evidence="5" key="1">
    <citation type="journal article" date="2014" name="Front. Microbiol.">
        <title>High frequency of phylogenetically diverse reductive dehalogenase-homologous genes in deep subseafloor sedimentary metagenomes.</title>
        <authorList>
            <person name="Kawai M."/>
            <person name="Futagami T."/>
            <person name="Toyoda A."/>
            <person name="Takaki Y."/>
            <person name="Nishi S."/>
            <person name="Hori S."/>
            <person name="Arai W."/>
            <person name="Tsubouchi T."/>
            <person name="Morono Y."/>
            <person name="Uchiyama I."/>
            <person name="Ito T."/>
            <person name="Fujiyama A."/>
            <person name="Inagaki F."/>
            <person name="Takami H."/>
        </authorList>
    </citation>
    <scope>NUCLEOTIDE SEQUENCE</scope>
    <source>
        <strain evidence="5">Expedition CK06-06</strain>
    </source>
</reference>
<keyword evidence="2" id="KW-0805">Transcription regulation</keyword>
<dbReference type="GO" id="GO:0006354">
    <property type="term" value="P:DNA-templated transcription elongation"/>
    <property type="evidence" value="ECO:0007669"/>
    <property type="project" value="InterPro"/>
</dbReference>
<sequence>MLKVSENPPITWPEEKSIRDFAGLWWVVHTKSRNEKALAQDLTHKDISYFLPMSWKVRRQKGRTIRSLLPLFSGYLFFCGDENQRIEVLRTNRVANLIKVEEQQKLLDELLQIEQALRTGAALTPHKYLKAGQCCRVIGGALADLQGVVVKTRGITRLVLQIDMLGQATSVEIDADMIEVIDEPS</sequence>
<accession>X0X549</accession>
<evidence type="ECO:0000313" key="5">
    <source>
        <dbReference type="EMBL" id="GAG38364.1"/>
    </source>
</evidence>
<dbReference type="PANTHER" id="PTHR30265:SF4">
    <property type="entry name" value="KOW MOTIF FAMILY PROTEIN, EXPRESSED"/>
    <property type="match status" value="1"/>
</dbReference>
<keyword evidence="1" id="KW-0889">Transcription antitermination</keyword>
<dbReference type="Pfam" id="PF02357">
    <property type="entry name" value="NusG"/>
    <property type="match status" value="1"/>
</dbReference>
<dbReference type="InterPro" id="IPR043425">
    <property type="entry name" value="NusG-like"/>
</dbReference>
<dbReference type="InterPro" id="IPR008991">
    <property type="entry name" value="Translation_prot_SH3-like_sf"/>
</dbReference>
<dbReference type="CDD" id="cd09895">
    <property type="entry name" value="NGN_SP_UpxY"/>
    <property type="match status" value="1"/>
</dbReference>
<dbReference type="AlphaFoldDB" id="X0X549"/>
<proteinExistence type="predicted"/>
<dbReference type="PANTHER" id="PTHR30265">
    <property type="entry name" value="RHO-INTERACTING TRANSCRIPTION TERMINATION FACTOR NUSG"/>
    <property type="match status" value="1"/>
</dbReference>
<evidence type="ECO:0000256" key="1">
    <source>
        <dbReference type="ARBA" id="ARBA00022814"/>
    </source>
</evidence>
<protein>
    <recommendedName>
        <fullName evidence="4">NusG-like N-terminal domain-containing protein</fullName>
    </recommendedName>
</protein>
<dbReference type="SUPFAM" id="SSF50104">
    <property type="entry name" value="Translation proteins SH3-like domain"/>
    <property type="match status" value="1"/>
</dbReference>
<name>X0X549_9ZZZZ</name>
<dbReference type="InterPro" id="IPR036735">
    <property type="entry name" value="NGN_dom_sf"/>
</dbReference>
<feature type="domain" description="NusG-like N-terminal" evidence="4">
    <location>
        <begin position="25"/>
        <end position="103"/>
    </location>
</feature>
<dbReference type="InterPro" id="IPR006645">
    <property type="entry name" value="NGN-like_dom"/>
</dbReference>
<evidence type="ECO:0000259" key="4">
    <source>
        <dbReference type="Pfam" id="PF02357"/>
    </source>
</evidence>
<dbReference type="EMBL" id="BARS01045951">
    <property type="protein sequence ID" value="GAG38364.1"/>
    <property type="molecule type" value="Genomic_DNA"/>
</dbReference>
<dbReference type="Gene3D" id="3.30.70.940">
    <property type="entry name" value="NusG, N-terminal domain"/>
    <property type="match status" value="1"/>
</dbReference>
<gene>
    <name evidence="5" type="ORF">S01H1_69233</name>
</gene>
<dbReference type="GO" id="GO:0031564">
    <property type="term" value="P:transcription antitermination"/>
    <property type="evidence" value="ECO:0007669"/>
    <property type="project" value="UniProtKB-KW"/>
</dbReference>